<dbReference type="PANTHER" id="PTHR11240">
    <property type="entry name" value="RIBONUCLEASE T2"/>
    <property type="match status" value="1"/>
</dbReference>
<evidence type="ECO:0000256" key="5">
    <source>
        <dbReference type="SAM" id="MobiDB-lite"/>
    </source>
</evidence>
<dbReference type="PROSITE" id="PS00531">
    <property type="entry name" value="RNASE_T2_2"/>
    <property type="match status" value="1"/>
</dbReference>
<dbReference type="Proteomes" id="UP001445335">
    <property type="component" value="Unassembled WGS sequence"/>
</dbReference>
<dbReference type="PROSITE" id="PS00530">
    <property type="entry name" value="RNASE_T2_1"/>
    <property type="match status" value="1"/>
</dbReference>
<keyword evidence="2" id="KW-1015">Disulfide bond</keyword>
<dbReference type="InterPro" id="IPR001568">
    <property type="entry name" value="RNase_T2-like"/>
</dbReference>
<feature type="region of interest" description="Disordered" evidence="5">
    <location>
        <begin position="303"/>
        <end position="329"/>
    </location>
</feature>
<sequence length="360" mass="39616">MAQSIGPLLLFRLAGCLISTACAVLALAQDGGVTASDLHSGASTNTTFDFFYFVRQWGPGYCDHKRCKYQPTGNDLSIHGLWPNKYDGSYPHDCDPDASFDEDLVADLLPDLRREWPSYMSLGDSFWAHEWLKHGTCSRPVLNDEHEYFRKILRLNEQYPFMPSLEAAGVRPSWTASYELGTVVRALERAVGVPRSVQVHCSGVDLTEVWLLVALEKSIQKKQVSTGAADAPPYDGLAAEVSEGALAHVRQAQGLQRGSGARRPGRSIDGLLEELLIMRMGAAGARGAVRLKMQDKTLMLDNPLTTSARSSAAAAAKGRRRSQQRPASSRMLRQLGLEKLPETECRYELTEAGSAHVLWL</sequence>
<gene>
    <name evidence="7" type="ORF">WJX81_005770</name>
</gene>
<comment type="similarity">
    <text evidence="1 4">Belongs to the RNase T2 family.</text>
</comment>
<dbReference type="AlphaFoldDB" id="A0AAW1S4N5"/>
<dbReference type="InterPro" id="IPR036430">
    <property type="entry name" value="RNase_T2-like_sf"/>
</dbReference>
<evidence type="ECO:0000313" key="7">
    <source>
        <dbReference type="EMBL" id="KAK9841015.1"/>
    </source>
</evidence>
<evidence type="ECO:0000256" key="2">
    <source>
        <dbReference type="ARBA" id="ARBA00023157"/>
    </source>
</evidence>
<dbReference type="Gene3D" id="3.90.730.10">
    <property type="entry name" value="Ribonuclease T2-like"/>
    <property type="match status" value="1"/>
</dbReference>
<reference evidence="7 8" key="1">
    <citation type="journal article" date="2024" name="Nat. Commun.">
        <title>Phylogenomics reveals the evolutionary origins of lichenization in chlorophyte algae.</title>
        <authorList>
            <person name="Puginier C."/>
            <person name="Libourel C."/>
            <person name="Otte J."/>
            <person name="Skaloud P."/>
            <person name="Haon M."/>
            <person name="Grisel S."/>
            <person name="Petersen M."/>
            <person name="Berrin J.G."/>
            <person name="Delaux P.M."/>
            <person name="Dal Grande F."/>
            <person name="Keller J."/>
        </authorList>
    </citation>
    <scope>NUCLEOTIDE SEQUENCE [LARGE SCALE GENOMIC DNA]</scope>
    <source>
        <strain evidence="7 8">SAG 245.80</strain>
    </source>
</reference>
<dbReference type="GO" id="GO:0005576">
    <property type="term" value="C:extracellular region"/>
    <property type="evidence" value="ECO:0007669"/>
    <property type="project" value="TreeGrafter"/>
</dbReference>
<feature type="active site" evidence="3">
    <location>
        <position position="134"/>
    </location>
</feature>
<name>A0AAW1S4N5_9CHLO</name>
<organism evidence="7 8">
    <name type="scientific">Elliptochloris bilobata</name>
    <dbReference type="NCBI Taxonomy" id="381761"/>
    <lineage>
        <taxon>Eukaryota</taxon>
        <taxon>Viridiplantae</taxon>
        <taxon>Chlorophyta</taxon>
        <taxon>core chlorophytes</taxon>
        <taxon>Trebouxiophyceae</taxon>
        <taxon>Trebouxiophyceae incertae sedis</taxon>
        <taxon>Elliptochloris clade</taxon>
        <taxon>Elliptochloris</taxon>
    </lineage>
</organism>
<dbReference type="GO" id="GO:0033897">
    <property type="term" value="F:ribonuclease T2 activity"/>
    <property type="evidence" value="ECO:0007669"/>
    <property type="project" value="InterPro"/>
</dbReference>
<evidence type="ECO:0000256" key="1">
    <source>
        <dbReference type="ARBA" id="ARBA00007469"/>
    </source>
</evidence>
<dbReference type="GO" id="GO:0006401">
    <property type="term" value="P:RNA catabolic process"/>
    <property type="evidence" value="ECO:0007669"/>
    <property type="project" value="TreeGrafter"/>
</dbReference>
<dbReference type="SUPFAM" id="SSF55895">
    <property type="entry name" value="Ribonuclease Rh-like"/>
    <property type="match status" value="1"/>
</dbReference>
<evidence type="ECO:0000256" key="4">
    <source>
        <dbReference type="RuleBase" id="RU004328"/>
    </source>
</evidence>
<dbReference type="GO" id="GO:0003723">
    <property type="term" value="F:RNA binding"/>
    <property type="evidence" value="ECO:0007669"/>
    <property type="project" value="InterPro"/>
</dbReference>
<dbReference type="Pfam" id="PF00445">
    <property type="entry name" value="Ribonuclease_T2"/>
    <property type="match status" value="1"/>
</dbReference>
<feature type="active site" evidence="3">
    <location>
        <position position="79"/>
    </location>
</feature>
<accession>A0AAW1S4N5</accession>
<evidence type="ECO:0000256" key="3">
    <source>
        <dbReference type="PIRSR" id="PIRSR633697-1"/>
    </source>
</evidence>
<dbReference type="InterPro" id="IPR018188">
    <property type="entry name" value="RNase_T2_His_AS_1"/>
</dbReference>
<evidence type="ECO:0000313" key="8">
    <source>
        <dbReference type="Proteomes" id="UP001445335"/>
    </source>
</evidence>
<feature type="chain" id="PRO_5043811025" evidence="6">
    <location>
        <begin position="29"/>
        <end position="360"/>
    </location>
</feature>
<feature type="compositionally biased region" description="Low complexity" evidence="5">
    <location>
        <begin position="307"/>
        <end position="316"/>
    </location>
</feature>
<dbReference type="InterPro" id="IPR033697">
    <property type="entry name" value="Ribonuclease_T2_eukaryotic"/>
</dbReference>
<keyword evidence="6" id="KW-0732">Signal</keyword>
<evidence type="ECO:0000256" key="6">
    <source>
        <dbReference type="SAM" id="SignalP"/>
    </source>
</evidence>
<proteinExistence type="inferred from homology"/>
<dbReference type="PANTHER" id="PTHR11240:SF22">
    <property type="entry name" value="RIBONUCLEASE T2"/>
    <property type="match status" value="1"/>
</dbReference>
<dbReference type="EMBL" id="JALJOU010000011">
    <property type="protein sequence ID" value="KAK9841015.1"/>
    <property type="molecule type" value="Genomic_DNA"/>
</dbReference>
<protein>
    <submittedName>
        <fullName evidence="7">Uncharacterized protein</fullName>
    </submittedName>
</protein>
<feature type="active site" evidence="3">
    <location>
        <position position="130"/>
    </location>
</feature>
<dbReference type="InterPro" id="IPR033130">
    <property type="entry name" value="RNase_T2_His_AS_2"/>
</dbReference>
<comment type="caution">
    <text evidence="7">The sequence shown here is derived from an EMBL/GenBank/DDBJ whole genome shotgun (WGS) entry which is preliminary data.</text>
</comment>
<keyword evidence="8" id="KW-1185">Reference proteome</keyword>
<dbReference type="CDD" id="cd01061">
    <property type="entry name" value="RNase_T2_euk"/>
    <property type="match status" value="1"/>
</dbReference>
<feature type="signal peptide" evidence="6">
    <location>
        <begin position="1"/>
        <end position="28"/>
    </location>
</feature>